<comment type="similarity">
    <text evidence="2">Belongs to the fimbrial protein family.</text>
</comment>
<comment type="caution">
    <text evidence="7">The sequence shown here is derived from an EMBL/GenBank/DDBJ whole genome shotgun (WGS) entry which is preliminary data.</text>
</comment>
<dbReference type="InterPro" id="IPR050263">
    <property type="entry name" value="Bact_Fimbrial_Adh_Pro"/>
</dbReference>
<organism evidence="7 8">
    <name type="scientific">Serratia ureilytica</name>
    <dbReference type="NCBI Taxonomy" id="300181"/>
    <lineage>
        <taxon>Bacteria</taxon>
        <taxon>Pseudomonadati</taxon>
        <taxon>Pseudomonadota</taxon>
        <taxon>Gammaproteobacteria</taxon>
        <taxon>Enterobacterales</taxon>
        <taxon>Yersiniaceae</taxon>
        <taxon>Serratia</taxon>
    </lineage>
</organism>
<evidence type="ECO:0000256" key="1">
    <source>
        <dbReference type="ARBA" id="ARBA00004561"/>
    </source>
</evidence>
<dbReference type="GO" id="GO:0009289">
    <property type="term" value="C:pilus"/>
    <property type="evidence" value="ECO:0007669"/>
    <property type="project" value="UniProtKB-SubCell"/>
</dbReference>
<keyword evidence="4" id="KW-0281">Fimbrium</keyword>
<dbReference type="Gene3D" id="2.60.40.1090">
    <property type="entry name" value="Fimbrial-type adhesion domain"/>
    <property type="match status" value="1"/>
</dbReference>
<proteinExistence type="inferred from homology"/>
<feature type="domain" description="Fimbrial-type adhesion" evidence="6">
    <location>
        <begin position="30"/>
        <end position="186"/>
    </location>
</feature>
<dbReference type="GO" id="GO:0043709">
    <property type="term" value="P:cell adhesion involved in single-species biofilm formation"/>
    <property type="evidence" value="ECO:0007669"/>
    <property type="project" value="TreeGrafter"/>
</dbReference>
<dbReference type="SUPFAM" id="SSF49401">
    <property type="entry name" value="Bacterial adhesins"/>
    <property type="match status" value="1"/>
</dbReference>
<evidence type="ECO:0000256" key="4">
    <source>
        <dbReference type="ARBA" id="ARBA00023263"/>
    </source>
</evidence>
<feature type="chain" id="PRO_5040766510" evidence="5">
    <location>
        <begin position="24"/>
        <end position="188"/>
    </location>
</feature>
<evidence type="ECO:0000313" key="7">
    <source>
        <dbReference type="EMBL" id="TXE22528.1"/>
    </source>
</evidence>
<sequence>MNVFLKITSIAALVIGGTNIAHAAINSDVEISGNIVTHTCDVSVPQPSYDLGNFAPVAFGTSGKENAVGAKHFILSVKNCAGNLEKSGDMLSVQVYETGTTNGADPSNFYGADNGTNAGITLSMSGGVPTGDTSVSPASPTYEIYKAVKDTDPITGKVWPIVVTAAMKAVAVPTPGAVKANLRFTMAE</sequence>
<dbReference type="PANTHER" id="PTHR33420">
    <property type="entry name" value="FIMBRIAL SUBUNIT ELFA-RELATED"/>
    <property type="match status" value="1"/>
</dbReference>
<dbReference type="InterPro" id="IPR008966">
    <property type="entry name" value="Adhesion_dom_sf"/>
</dbReference>
<dbReference type="RefSeq" id="WP_147839250.1">
    <property type="nucleotide sequence ID" value="NZ_VOUP01000055.1"/>
</dbReference>
<name>A0A9X9BYZ4_9GAMM</name>
<protein>
    <submittedName>
        <fullName evidence="7">Type 1 fimbrial protein</fullName>
    </submittedName>
</protein>
<accession>A0A9X9BYZ4</accession>
<dbReference type="PANTHER" id="PTHR33420:SF3">
    <property type="entry name" value="FIMBRIAL SUBUNIT ELFA"/>
    <property type="match status" value="1"/>
</dbReference>
<reference evidence="7 8" key="1">
    <citation type="submission" date="2019-07" db="EMBL/GenBank/DDBJ databases">
        <title>Serratia strains were isolated from fresh produce.</title>
        <authorList>
            <person name="Cho G.-S."/>
            <person name="Stein M."/>
            <person name="Lee W."/>
            <person name="Suh S.H."/>
            <person name="Franz C.M.A.P."/>
        </authorList>
    </citation>
    <scope>NUCLEOTIDE SEQUENCE [LARGE SCALE GENOMIC DNA]</scope>
    <source>
        <strain evidence="7 8">S17</strain>
    </source>
</reference>
<dbReference type="EMBL" id="VOUP01000055">
    <property type="protein sequence ID" value="TXE22528.1"/>
    <property type="molecule type" value="Genomic_DNA"/>
</dbReference>
<evidence type="ECO:0000256" key="2">
    <source>
        <dbReference type="ARBA" id="ARBA00006671"/>
    </source>
</evidence>
<dbReference type="Proteomes" id="UP000321307">
    <property type="component" value="Unassembled WGS sequence"/>
</dbReference>
<dbReference type="AlphaFoldDB" id="A0A9X9BYZ4"/>
<evidence type="ECO:0000256" key="5">
    <source>
        <dbReference type="SAM" id="SignalP"/>
    </source>
</evidence>
<comment type="subcellular location">
    <subcellularLocation>
        <location evidence="1">Fimbrium</location>
    </subcellularLocation>
</comment>
<keyword evidence="3 5" id="KW-0732">Signal</keyword>
<feature type="signal peptide" evidence="5">
    <location>
        <begin position="1"/>
        <end position="23"/>
    </location>
</feature>
<evidence type="ECO:0000256" key="3">
    <source>
        <dbReference type="ARBA" id="ARBA00022729"/>
    </source>
</evidence>
<evidence type="ECO:0000259" key="6">
    <source>
        <dbReference type="Pfam" id="PF00419"/>
    </source>
</evidence>
<dbReference type="InterPro" id="IPR036937">
    <property type="entry name" value="Adhesion_dom_fimbrial_sf"/>
</dbReference>
<dbReference type="Pfam" id="PF00419">
    <property type="entry name" value="Fimbrial"/>
    <property type="match status" value="1"/>
</dbReference>
<dbReference type="InterPro" id="IPR000259">
    <property type="entry name" value="Adhesion_dom_fimbrial"/>
</dbReference>
<evidence type="ECO:0000313" key="8">
    <source>
        <dbReference type="Proteomes" id="UP000321307"/>
    </source>
</evidence>
<gene>
    <name evidence="7" type="ORF">FOT63_25445</name>
</gene>